<sequence length="57" mass="6600">MASLFCCIPSYFRFLLAWEWKLSAHFINSLSELGLFISNNFILQDKKAVVMKGMILL</sequence>
<reference evidence="1" key="1">
    <citation type="submission" date="2014-11" db="EMBL/GenBank/DDBJ databases">
        <authorList>
            <person name="Amaro Gonzalez C."/>
        </authorList>
    </citation>
    <scope>NUCLEOTIDE SEQUENCE</scope>
</reference>
<reference evidence="1" key="2">
    <citation type="journal article" date="2015" name="Fish Shellfish Immunol.">
        <title>Early steps in the European eel (Anguilla anguilla)-Vibrio vulnificus interaction in the gills: Role of the RtxA13 toxin.</title>
        <authorList>
            <person name="Callol A."/>
            <person name="Pajuelo D."/>
            <person name="Ebbesson L."/>
            <person name="Teles M."/>
            <person name="MacKenzie S."/>
            <person name="Amaro C."/>
        </authorList>
    </citation>
    <scope>NUCLEOTIDE SEQUENCE</scope>
</reference>
<accession>A0A0E9WL22</accession>
<name>A0A0E9WL22_ANGAN</name>
<protein>
    <submittedName>
        <fullName evidence="1">Uncharacterized protein</fullName>
    </submittedName>
</protein>
<dbReference type="AlphaFoldDB" id="A0A0E9WL22"/>
<organism evidence="1">
    <name type="scientific">Anguilla anguilla</name>
    <name type="common">European freshwater eel</name>
    <name type="synonym">Muraena anguilla</name>
    <dbReference type="NCBI Taxonomy" id="7936"/>
    <lineage>
        <taxon>Eukaryota</taxon>
        <taxon>Metazoa</taxon>
        <taxon>Chordata</taxon>
        <taxon>Craniata</taxon>
        <taxon>Vertebrata</taxon>
        <taxon>Euteleostomi</taxon>
        <taxon>Actinopterygii</taxon>
        <taxon>Neopterygii</taxon>
        <taxon>Teleostei</taxon>
        <taxon>Anguilliformes</taxon>
        <taxon>Anguillidae</taxon>
        <taxon>Anguilla</taxon>
    </lineage>
</organism>
<proteinExistence type="predicted"/>
<dbReference type="EMBL" id="GBXM01017473">
    <property type="protein sequence ID" value="JAH91104.1"/>
    <property type="molecule type" value="Transcribed_RNA"/>
</dbReference>
<evidence type="ECO:0000313" key="1">
    <source>
        <dbReference type="EMBL" id="JAH91104.1"/>
    </source>
</evidence>